<sequence>NSGITCWFAGEAHLDNSKKFKSTFLQSSQDALSNEHVKQEPHDSPPWESSKAAQLLEEKQTKLVSCSNCSQLFDLEVFNPHVTRAAFEEIDKLGSVSSNHTWNSFTETLNINQGSGRPRRYIAANGDYIQHKKTHKCSFCGKDFSFMSQLKIHQRMHTGERPYKCSSCPKAFSQSTSLNNHQKMHTGEKPYKCSLCSKAFARSSSLDDHHKVHTGEKPYKCSVCNKAFALSSSLYNHRKLHIGENNADQLMQPQLLQRRRRKNTRQNINKYMPSTGGMTEEQEY</sequence>
<dbReference type="AlphaFoldDB" id="A0A8C4Q7E1"/>
<dbReference type="SMART" id="SM00355">
    <property type="entry name" value="ZnF_C2H2"/>
    <property type="match status" value="4"/>
</dbReference>
<evidence type="ECO:0000256" key="2">
    <source>
        <dbReference type="ARBA" id="ARBA00004123"/>
    </source>
</evidence>
<keyword evidence="11" id="KW-0539">Nucleus</keyword>
<evidence type="ECO:0000256" key="3">
    <source>
        <dbReference type="ARBA" id="ARBA00006991"/>
    </source>
</evidence>
<evidence type="ECO:0000256" key="12">
    <source>
        <dbReference type="PROSITE-ProRule" id="PRU00042"/>
    </source>
</evidence>
<dbReference type="PROSITE" id="PS00028">
    <property type="entry name" value="ZINC_FINGER_C2H2_1"/>
    <property type="match status" value="4"/>
</dbReference>
<dbReference type="SUPFAM" id="SSF57667">
    <property type="entry name" value="beta-beta-alpha zinc fingers"/>
    <property type="match status" value="2"/>
</dbReference>
<keyword evidence="8" id="KW-0805">Transcription regulation</keyword>
<evidence type="ECO:0000256" key="9">
    <source>
        <dbReference type="ARBA" id="ARBA00023125"/>
    </source>
</evidence>
<dbReference type="Pfam" id="PF00096">
    <property type="entry name" value="zf-C2H2"/>
    <property type="match status" value="4"/>
</dbReference>
<feature type="domain" description="C2H2-type" evidence="14">
    <location>
        <begin position="219"/>
        <end position="246"/>
    </location>
</feature>
<dbReference type="Proteomes" id="UP000694388">
    <property type="component" value="Unplaced"/>
</dbReference>
<proteinExistence type="inferred from homology"/>
<protein>
    <recommendedName>
        <fullName evidence="14">C2H2-type domain-containing protein</fullName>
    </recommendedName>
</protein>
<keyword evidence="7" id="KW-0862">Zinc</keyword>
<evidence type="ECO:0000259" key="14">
    <source>
        <dbReference type="PROSITE" id="PS50157"/>
    </source>
</evidence>
<evidence type="ECO:0000256" key="5">
    <source>
        <dbReference type="ARBA" id="ARBA00022737"/>
    </source>
</evidence>
<dbReference type="GO" id="GO:0000978">
    <property type="term" value="F:RNA polymerase II cis-regulatory region sequence-specific DNA binding"/>
    <property type="evidence" value="ECO:0007669"/>
    <property type="project" value="TreeGrafter"/>
</dbReference>
<feature type="domain" description="C2H2-type" evidence="14">
    <location>
        <begin position="135"/>
        <end position="162"/>
    </location>
</feature>
<dbReference type="FunFam" id="3.30.160.60:FF:001239">
    <property type="entry name" value="Zinc finger protein 615"/>
    <property type="match status" value="1"/>
</dbReference>
<evidence type="ECO:0000256" key="4">
    <source>
        <dbReference type="ARBA" id="ARBA00022723"/>
    </source>
</evidence>
<comment type="function">
    <text evidence="1">May be involved in transcriptional regulation.</text>
</comment>
<accession>A0A8C4Q7E1</accession>
<dbReference type="GO" id="GO:0005634">
    <property type="term" value="C:nucleus"/>
    <property type="evidence" value="ECO:0007669"/>
    <property type="project" value="UniProtKB-SubCell"/>
</dbReference>
<feature type="region of interest" description="Disordered" evidence="13">
    <location>
        <begin position="261"/>
        <end position="284"/>
    </location>
</feature>
<dbReference type="FunFam" id="3.30.160.60:FF:000557">
    <property type="entry name" value="zinc finger and SCAN domain-containing protein 29"/>
    <property type="match status" value="1"/>
</dbReference>
<dbReference type="PANTHER" id="PTHR23235">
    <property type="entry name" value="KRUEPPEL-LIKE TRANSCRIPTION FACTOR"/>
    <property type="match status" value="1"/>
</dbReference>
<keyword evidence="10" id="KW-0804">Transcription</keyword>
<evidence type="ECO:0000256" key="10">
    <source>
        <dbReference type="ARBA" id="ARBA00023163"/>
    </source>
</evidence>
<dbReference type="Gene3D" id="3.30.160.60">
    <property type="entry name" value="Classic Zinc Finger"/>
    <property type="match status" value="4"/>
</dbReference>
<evidence type="ECO:0000313" key="15">
    <source>
        <dbReference type="Ensembl" id="ENSEBUP00000011163.1"/>
    </source>
</evidence>
<dbReference type="FunFam" id="3.30.160.60:FF:000303">
    <property type="entry name" value="Zinc finger protein 41"/>
    <property type="match status" value="1"/>
</dbReference>
<dbReference type="GO" id="GO:0008270">
    <property type="term" value="F:zinc ion binding"/>
    <property type="evidence" value="ECO:0007669"/>
    <property type="project" value="UniProtKB-KW"/>
</dbReference>
<evidence type="ECO:0000256" key="8">
    <source>
        <dbReference type="ARBA" id="ARBA00023015"/>
    </source>
</evidence>
<evidence type="ECO:0000256" key="13">
    <source>
        <dbReference type="SAM" id="MobiDB-lite"/>
    </source>
</evidence>
<feature type="domain" description="C2H2-type" evidence="14">
    <location>
        <begin position="163"/>
        <end position="190"/>
    </location>
</feature>
<dbReference type="PROSITE" id="PS50157">
    <property type="entry name" value="ZINC_FINGER_C2H2_2"/>
    <property type="match status" value="4"/>
</dbReference>
<dbReference type="GeneTree" id="ENSGT01150000286934"/>
<keyword evidence="16" id="KW-1185">Reference proteome</keyword>
<evidence type="ECO:0000256" key="11">
    <source>
        <dbReference type="ARBA" id="ARBA00023242"/>
    </source>
</evidence>
<dbReference type="Ensembl" id="ENSEBUT00000011724.1">
    <property type="protein sequence ID" value="ENSEBUP00000011163.1"/>
    <property type="gene ID" value="ENSEBUG00000007157.1"/>
</dbReference>
<evidence type="ECO:0000256" key="6">
    <source>
        <dbReference type="ARBA" id="ARBA00022771"/>
    </source>
</evidence>
<keyword evidence="9" id="KW-0238">DNA-binding</keyword>
<dbReference type="InterPro" id="IPR013087">
    <property type="entry name" value="Znf_C2H2_type"/>
</dbReference>
<evidence type="ECO:0000256" key="7">
    <source>
        <dbReference type="ARBA" id="ARBA00022833"/>
    </source>
</evidence>
<feature type="domain" description="C2H2-type" evidence="14">
    <location>
        <begin position="191"/>
        <end position="218"/>
    </location>
</feature>
<comment type="similarity">
    <text evidence="3">Belongs to the krueppel C2H2-type zinc-finger protein family.</text>
</comment>
<dbReference type="Ensembl" id="ENSEBUT00000011711.1">
    <property type="protein sequence ID" value="ENSEBUP00000011150.1"/>
    <property type="gene ID" value="ENSEBUG00000007157.1"/>
</dbReference>
<organism evidence="15 16">
    <name type="scientific">Eptatretus burgeri</name>
    <name type="common">Inshore hagfish</name>
    <dbReference type="NCBI Taxonomy" id="7764"/>
    <lineage>
        <taxon>Eukaryota</taxon>
        <taxon>Metazoa</taxon>
        <taxon>Chordata</taxon>
        <taxon>Craniata</taxon>
        <taxon>Vertebrata</taxon>
        <taxon>Cyclostomata</taxon>
        <taxon>Myxini</taxon>
        <taxon>Myxiniformes</taxon>
        <taxon>Myxinidae</taxon>
        <taxon>Eptatretinae</taxon>
        <taxon>Eptatretus</taxon>
    </lineage>
</organism>
<reference evidence="15" key="1">
    <citation type="submission" date="2025-05" db="UniProtKB">
        <authorList>
            <consortium name="Ensembl"/>
        </authorList>
    </citation>
    <scope>IDENTIFICATION</scope>
</reference>
<name>A0A8C4Q7E1_EPTBU</name>
<dbReference type="FunFam" id="3.30.160.60:FF:002716">
    <property type="entry name" value="Zinc finger protein 212"/>
    <property type="match status" value="1"/>
</dbReference>
<keyword evidence="5" id="KW-0677">Repeat</keyword>
<comment type="subcellular location">
    <subcellularLocation>
        <location evidence="2">Nucleus</location>
    </subcellularLocation>
</comment>
<dbReference type="GO" id="GO:0000981">
    <property type="term" value="F:DNA-binding transcription factor activity, RNA polymerase II-specific"/>
    <property type="evidence" value="ECO:0007669"/>
    <property type="project" value="TreeGrafter"/>
</dbReference>
<dbReference type="InterPro" id="IPR036236">
    <property type="entry name" value="Znf_C2H2_sf"/>
</dbReference>
<evidence type="ECO:0000256" key="1">
    <source>
        <dbReference type="ARBA" id="ARBA00003767"/>
    </source>
</evidence>
<evidence type="ECO:0000313" key="16">
    <source>
        <dbReference type="Proteomes" id="UP000694388"/>
    </source>
</evidence>
<dbReference type="PANTHER" id="PTHR23235:SF142">
    <property type="entry name" value="ZINC FINGER PROTEIN 384"/>
    <property type="match status" value="1"/>
</dbReference>
<keyword evidence="4" id="KW-0479">Metal-binding</keyword>
<keyword evidence="6 12" id="KW-0863">Zinc-finger</keyword>